<feature type="transmembrane region" description="Helical" evidence="7">
    <location>
        <begin position="362"/>
        <end position="382"/>
    </location>
</feature>
<evidence type="ECO:0000256" key="3">
    <source>
        <dbReference type="ARBA" id="ARBA00022692"/>
    </source>
</evidence>
<evidence type="ECO:0000256" key="5">
    <source>
        <dbReference type="ARBA" id="ARBA00022989"/>
    </source>
</evidence>
<dbReference type="RefSeq" id="XP_038777669.1">
    <property type="nucleotide sequence ID" value="XM_038921741.1"/>
</dbReference>
<dbReference type="PANTHER" id="PTHR10766:SF111">
    <property type="entry name" value="TRANSMEMBRANE 9 SUPERFAMILY MEMBER 2"/>
    <property type="match status" value="1"/>
</dbReference>
<sequence>MLVTTSILLAFVLCTQAFYLPGVAPTSYQQGDEVSLFVNHITPTLRYEDKDAKASMYSYGFYNPKFHFCEPEGGKKKQSEPLGSIIFGDRIYNSGFQLKMMENTTCNVLCTSTVPKKDAAFFSKTIRGGFQYNWLIDGLPVARQMVDSKTQTSFYSSGFNLGYDDDDNVAHPYNNFKLFVEYHLRSDGNYRVVGVTVVPESIAYESETEPDCSTSKDAVSFRDDGDTKITYTYSVFWIPSDTVWATRWDKYLHVYDPKIQWFALVNFSIIVIALSVVLSHVMLKTLRTDISTYNELNLDDDSLDEVGWKLISGDIFRPPKNPMLLSVLLGSGMQILLMTLTTCGFALIGLLSPSNRGSLSTAMFVLYAVFGFAGSFISGFVYKFFKGEDWRTNMILTPLMVPAIIFTVFIFLNFFLVFAKSSGAVPFGTMLAIIAIWFIVSVPLSCVGSLLAVRRPAIELPCKVNQIARQIPPAVVHENSIPRLGGRNISFGAIAIEMYFIYNSLWFSRIYYMFGFLFFCLVLMLVTTLLVTLLITYFSLCNENYRWQWQSFFVGGGISCYIFAHALILSKFKLDGMVSIMLYTGYSLLLAVGVGLLCGTVSFLGSLFFVLTIYKEIKVD</sequence>
<dbReference type="KEGG" id="bnn:FOA43_001426"/>
<dbReference type="GO" id="GO:0007034">
    <property type="term" value="P:vacuolar transport"/>
    <property type="evidence" value="ECO:0007669"/>
    <property type="project" value="TreeGrafter"/>
</dbReference>
<feature type="signal peptide" evidence="7">
    <location>
        <begin position="1"/>
        <end position="17"/>
    </location>
</feature>
<evidence type="ECO:0000313" key="9">
    <source>
        <dbReference type="Proteomes" id="UP000662931"/>
    </source>
</evidence>
<dbReference type="OrthoDB" id="1666796at2759"/>
<dbReference type="GeneID" id="62194827"/>
<evidence type="ECO:0000256" key="7">
    <source>
        <dbReference type="RuleBase" id="RU363079"/>
    </source>
</evidence>
<evidence type="ECO:0000256" key="2">
    <source>
        <dbReference type="ARBA" id="ARBA00005227"/>
    </source>
</evidence>
<dbReference type="PANTHER" id="PTHR10766">
    <property type="entry name" value="TRANSMEMBRANE 9 SUPERFAMILY PROTEIN"/>
    <property type="match status" value="1"/>
</dbReference>
<feature type="transmembrane region" description="Helical" evidence="7">
    <location>
        <begin position="324"/>
        <end position="350"/>
    </location>
</feature>
<organism evidence="8 9">
    <name type="scientific">Eeniella nana</name>
    <name type="common">Yeast</name>
    <name type="synonym">Brettanomyces nanus</name>
    <dbReference type="NCBI Taxonomy" id="13502"/>
    <lineage>
        <taxon>Eukaryota</taxon>
        <taxon>Fungi</taxon>
        <taxon>Dikarya</taxon>
        <taxon>Ascomycota</taxon>
        <taxon>Saccharomycotina</taxon>
        <taxon>Pichiomycetes</taxon>
        <taxon>Pichiales</taxon>
        <taxon>Pichiaceae</taxon>
        <taxon>Brettanomyces</taxon>
    </lineage>
</organism>
<keyword evidence="9" id="KW-1185">Reference proteome</keyword>
<gene>
    <name evidence="8" type="ORF">FOA43_001426</name>
</gene>
<keyword evidence="5 7" id="KW-1133">Transmembrane helix</keyword>
<feature type="transmembrane region" description="Helical" evidence="7">
    <location>
        <begin position="261"/>
        <end position="283"/>
    </location>
</feature>
<dbReference type="GO" id="GO:0005768">
    <property type="term" value="C:endosome"/>
    <property type="evidence" value="ECO:0007669"/>
    <property type="project" value="TreeGrafter"/>
</dbReference>
<dbReference type="Proteomes" id="UP000662931">
    <property type="component" value="Chromosome 1"/>
</dbReference>
<keyword evidence="3 7" id="KW-0812">Transmembrane</keyword>
<feature type="transmembrane region" description="Helical" evidence="7">
    <location>
        <begin position="430"/>
        <end position="453"/>
    </location>
</feature>
<feature type="transmembrane region" description="Helical" evidence="7">
    <location>
        <begin position="513"/>
        <end position="540"/>
    </location>
</feature>
<feature type="transmembrane region" description="Helical" evidence="7">
    <location>
        <begin position="489"/>
        <end position="507"/>
    </location>
</feature>
<feature type="transmembrane region" description="Helical" evidence="7">
    <location>
        <begin position="552"/>
        <end position="569"/>
    </location>
</feature>
<proteinExistence type="inferred from homology"/>
<evidence type="ECO:0000256" key="4">
    <source>
        <dbReference type="ARBA" id="ARBA00022729"/>
    </source>
</evidence>
<keyword evidence="6 7" id="KW-0472">Membrane</keyword>
<dbReference type="Pfam" id="PF02990">
    <property type="entry name" value="EMP70"/>
    <property type="match status" value="1"/>
</dbReference>
<accession>A0A875S4B5</accession>
<evidence type="ECO:0000256" key="6">
    <source>
        <dbReference type="ARBA" id="ARBA00023136"/>
    </source>
</evidence>
<keyword evidence="4 7" id="KW-0732">Signal</keyword>
<feature type="transmembrane region" description="Helical" evidence="7">
    <location>
        <begin position="589"/>
        <end position="614"/>
    </location>
</feature>
<feature type="transmembrane region" description="Helical" evidence="7">
    <location>
        <begin position="394"/>
        <end position="418"/>
    </location>
</feature>
<name>A0A875S4B5_EENNA</name>
<comment type="subcellular location">
    <subcellularLocation>
        <location evidence="1">Membrane</location>
        <topology evidence="1">Multi-pass membrane protein</topology>
    </subcellularLocation>
</comment>
<dbReference type="InterPro" id="IPR004240">
    <property type="entry name" value="EMP70"/>
</dbReference>
<dbReference type="AlphaFoldDB" id="A0A875S4B5"/>
<evidence type="ECO:0000256" key="1">
    <source>
        <dbReference type="ARBA" id="ARBA00004141"/>
    </source>
</evidence>
<dbReference type="EMBL" id="CP064812">
    <property type="protein sequence ID" value="QPG74104.1"/>
    <property type="molecule type" value="Genomic_DNA"/>
</dbReference>
<evidence type="ECO:0000313" key="8">
    <source>
        <dbReference type="EMBL" id="QPG74104.1"/>
    </source>
</evidence>
<comment type="similarity">
    <text evidence="2 7">Belongs to the nonaspanin (TM9SF) (TC 9.A.2) family.</text>
</comment>
<protein>
    <recommendedName>
        <fullName evidence="7">Transmembrane 9 superfamily member</fullName>
    </recommendedName>
</protein>
<dbReference type="GO" id="GO:0072657">
    <property type="term" value="P:protein localization to membrane"/>
    <property type="evidence" value="ECO:0007669"/>
    <property type="project" value="TreeGrafter"/>
</dbReference>
<dbReference type="GO" id="GO:0000329">
    <property type="term" value="C:fungal-type vacuole membrane"/>
    <property type="evidence" value="ECO:0007669"/>
    <property type="project" value="TreeGrafter"/>
</dbReference>
<feature type="chain" id="PRO_5034275586" description="Transmembrane 9 superfamily member" evidence="7">
    <location>
        <begin position="18"/>
        <end position="620"/>
    </location>
</feature>
<reference evidence="8" key="1">
    <citation type="submission" date="2020-10" db="EMBL/GenBank/DDBJ databases">
        <authorList>
            <person name="Roach M.J.R."/>
        </authorList>
    </citation>
    <scope>NUCLEOTIDE SEQUENCE</scope>
    <source>
        <strain evidence="8">CBS 1945</strain>
    </source>
</reference>